<dbReference type="Gene3D" id="3.10.580.10">
    <property type="entry name" value="CBS-domain"/>
    <property type="match status" value="1"/>
</dbReference>
<evidence type="ECO:0000313" key="4">
    <source>
        <dbReference type="EMBL" id="TFW72313.1"/>
    </source>
</evidence>
<dbReference type="PANTHER" id="PTHR33741:SF5">
    <property type="entry name" value="TRANSMEMBRANE PROTEIN DDB_G0269096-RELATED"/>
    <property type="match status" value="1"/>
</dbReference>
<dbReference type="OrthoDB" id="9811720at2"/>
<sequence>MIKNILRFTSLDKLKNWLKGFVPERIAVNHTERLRAGIGAFVGILLTGLVTVLIEGDTSTIPYLIAPMGASAVLLFAVPSSPLAQPWSIIGGNTTAALIGVTCAMWIPHPAAAAAIAVSLSIVAMFALRCIHPPSGAVALTAVLGGATIHAQGYWFVLAPVALNSLILLLVAIIFNNATRRPYPHLAVKASQQLAKDIPAEMRFGFNTEDLNAVLKEYNQVLDVSRDDLQTLLQQTEMHAYRRRFGEIVCADIMSKNVVSVVFGTLLEDAWLLMRQHEIKALPVIDRARRVVGIITQANFMQHANLEVYEGFETKLKSFIRRTHTLSSHKPEVVGQIMTSPAVTASANMHIIELIPLMSQTKVHHHIPVVDDERRLVGMVTQSDLVSALYHGRVANLKTLGLSS</sequence>
<dbReference type="SUPFAM" id="SSF54631">
    <property type="entry name" value="CBS-domain pair"/>
    <property type="match status" value="1"/>
</dbReference>
<keyword evidence="1" id="KW-0129">CBS domain</keyword>
<gene>
    <name evidence="4" type="ORF">C3Y98_04200</name>
</gene>
<dbReference type="InterPro" id="IPR058581">
    <property type="entry name" value="TM_HPP"/>
</dbReference>
<comment type="caution">
    <text evidence="4">The sequence shown here is derived from an EMBL/GenBank/DDBJ whole genome shotgun (WGS) entry which is preliminary data.</text>
</comment>
<feature type="transmembrane region" description="Helical" evidence="2">
    <location>
        <begin position="34"/>
        <end position="54"/>
    </location>
</feature>
<protein>
    <recommendedName>
        <fullName evidence="3">CBS domain-containing protein</fullName>
    </recommendedName>
</protein>
<dbReference type="InterPro" id="IPR000644">
    <property type="entry name" value="CBS_dom"/>
</dbReference>
<keyword evidence="2" id="KW-0812">Transmembrane</keyword>
<feature type="transmembrane region" description="Helical" evidence="2">
    <location>
        <begin position="113"/>
        <end position="132"/>
    </location>
</feature>
<feature type="transmembrane region" description="Helical" evidence="2">
    <location>
        <begin position="60"/>
        <end position="78"/>
    </location>
</feature>
<organism evidence="4 5">
    <name type="scientific">Methylotenera oryzisoli</name>
    <dbReference type="NCBI Taxonomy" id="2080758"/>
    <lineage>
        <taxon>Bacteria</taxon>
        <taxon>Pseudomonadati</taxon>
        <taxon>Pseudomonadota</taxon>
        <taxon>Betaproteobacteria</taxon>
        <taxon>Nitrosomonadales</taxon>
        <taxon>Methylophilaceae</taxon>
        <taxon>Methylotenera</taxon>
    </lineage>
</organism>
<feature type="domain" description="CBS" evidence="3">
    <location>
        <begin position="338"/>
        <end position="396"/>
    </location>
</feature>
<name>A0A4Y9VSW5_9PROT</name>
<feature type="transmembrane region" description="Helical" evidence="2">
    <location>
        <begin position="153"/>
        <end position="175"/>
    </location>
</feature>
<accession>A0A4Y9VSW5</accession>
<reference evidence="4 5" key="1">
    <citation type="submission" date="2018-02" db="EMBL/GenBank/DDBJ databases">
        <title>A novel lanthanide dependent methylotroph, Methylotenera sp. La3113.</title>
        <authorList>
            <person name="Lv H."/>
            <person name="Tani A."/>
        </authorList>
    </citation>
    <scope>NUCLEOTIDE SEQUENCE [LARGE SCALE GENOMIC DNA]</scope>
    <source>
        <strain evidence="4 5">La3113</strain>
    </source>
</reference>
<proteinExistence type="predicted"/>
<dbReference type="PANTHER" id="PTHR33741">
    <property type="entry name" value="TRANSMEMBRANE PROTEIN DDB_G0269096-RELATED"/>
    <property type="match status" value="1"/>
</dbReference>
<dbReference type="Proteomes" id="UP000297706">
    <property type="component" value="Unassembled WGS sequence"/>
</dbReference>
<dbReference type="Pfam" id="PF00571">
    <property type="entry name" value="CBS"/>
    <property type="match status" value="2"/>
</dbReference>
<keyword evidence="5" id="KW-1185">Reference proteome</keyword>
<dbReference type="EMBL" id="PQVH01000006">
    <property type="protein sequence ID" value="TFW72313.1"/>
    <property type="molecule type" value="Genomic_DNA"/>
</dbReference>
<dbReference type="Pfam" id="PF04982">
    <property type="entry name" value="TM_HPP"/>
    <property type="match status" value="1"/>
</dbReference>
<dbReference type="SMART" id="SM00116">
    <property type="entry name" value="CBS"/>
    <property type="match status" value="2"/>
</dbReference>
<dbReference type="AlphaFoldDB" id="A0A4Y9VSW5"/>
<feature type="domain" description="CBS" evidence="3">
    <location>
        <begin position="254"/>
        <end position="310"/>
    </location>
</feature>
<feature type="transmembrane region" description="Helical" evidence="2">
    <location>
        <begin position="90"/>
        <end position="107"/>
    </location>
</feature>
<keyword evidence="2" id="KW-0472">Membrane</keyword>
<dbReference type="InterPro" id="IPR007065">
    <property type="entry name" value="HPP"/>
</dbReference>
<evidence type="ECO:0000313" key="5">
    <source>
        <dbReference type="Proteomes" id="UP000297706"/>
    </source>
</evidence>
<evidence type="ECO:0000259" key="3">
    <source>
        <dbReference type="PROSITE" id="PS51371"/>
    </source>
</evidence>
<keyword evidence="2" id="KW-1133">Transmembrane helix</keyword>
<evidence type="ECO:0000256" key="1">
    <source>
        <dbReference type="PROSITE-ProRule" id="PRU00703"/>
    </source>
</evidence>
<dbReference type="CDD" id="cd04600">
    <property type="entry name" value="CBS_pair_HPP_assoc"/>
    <property type="match status" value="1"/>
</dbReference>
<evidence type="ECO:0000256" key="2">
    <source>
        <dbReference type="SAM" id="Phobius"/>
    </source>
</evidence>
<dbReference type="PROSITE" id="PS51371">
    <property type="entry name" value="CBS"/>
    <property type="match status" value="2"/>
</dbReference>
<dbReference type="InterPro" id="IPR046342">
    <property type="entry name" value="CBS_dom_sf"/>
</dbReference>